<feature type="transmembrane region" description="Helical" evidence="6">
    <location>
        <begin position="193"/>
        <end position="212"/>
    </location>
</feature>
<dbReference type="InterPro" id="IPR006977">
    <property type="entry name" value="Yip1_dom"/>
</dbReference>
<keyword evidence="9" id="KW-1185">Reference proteome</keyword>
<dbReference type="Proteomes" id="UP000812966">
    <property type="component" value="Unassembled WGS sequence"/>
</dbReference>
<dbReference type="EMBL" id="JABELV010000153">
    <property type="protein sequence ID" value="KAG7529363.1"/>
    <property type="molecule type" value="Genomic_DNA"/>
</dbReference>
<evidence type="ECO:0000313" key="9">
    <source>
        <dbReference type="Proteomes" id="UP000812966"/>
    </source>
</evidence>
<evidence type="ECO:0000256" key="4">
    <source>
        <dbReference type="ARBA" id="ARBA00022989"/>
    </source>
</evidence>
<dbReference type="PANTHER" id="PTHR12822">
    <property type="entry name" value="PROTEIN YIPF"/>
    <property type="match status" value="1"/>
</dbReference>
<feature type="transmembrane region" description="Helical" evidence="6">
    <location>
        <begin position="250"/>
        <end position="268"/>
    </location>
</feature>
<accession>A0A8K0NNK4</accession>
<comment type="similarity">
    <text evidence="2 6">Belongs to the YIP1 family.</text>
</comment>
<evidence type="ECO:0000313" key="8">
    <source>
        <dbReference type="EMBL" id="KAG7529363.1"/>
    </source>
</evidence>
<reference evidence="8" key="1">
    <citation type="submission" date="2020-04" db="EMBL/GenBank/DDBJ databases">
        <title>Analysis of mating type loci in Filobasidium floriforme.</title>
        <authorList>
            <person name="Nowrousian M."/>
        </authorList>
    </citation>
    <scope>NUCLEOTIDE SEQUENCE</scope>
    <source>
        <strain evidence="8">CBS 6242</strain>
    </source>
</reference>
<proteinExistence type="inferred from homology"/>
<dbReference type="GO" id="GO:0031267">
    <property type="term" value="F:small GTPase binding"/>
    <property type="evidence" value="ECO:0007669"/>
    <property type="project" value="InterPro"/>
</dbReference>
<dbReference type="OrthoDB" id="10256463at2759"/>
<protein>
    <recommendedName>
        <fullName evidence="6">Protein YIP</fullName>
    </recommendedName>
</protein>
<evidence type="ECO:0000256" key="2">
    <source>
        <dbReference type="ARBA" id="ARBA00010596"/>
    </source>
</evidence>
<gene>
    <name evidence="8" type="ORF">FFLO_05715</name>
</gene>
<evidence type="ECO:0000256" key="1">
    <source>
        <dbReference type="ARBA" id="ARBA00004141"/>
    </source>
</evidence>
<feature type="transmembrane region" description="Helical" evidence="6">
    <location>
        <begin position="142"/>
        <end position="167"/>
    </location>
</feature>
<dbReference type="GO" id="GO:0000139">
    <property type="term" value="C:Golgi membrane"/>
    <property type="evidence" value="ECO:0007669"/>
    <property type="project" value="UniProtKB-SubCell"/>
</dbReference>
<keyword evidence="4 6" id="KW-1133">Transmembrane helix</keyword>
<feature type="transmembrane region" description="Helical" evidence="6">
    <location>
        <begin position="107"/>
        <end position="130"/>
    </location>
</feature>
<comment type="caution">
    <text evidence="6">Lacks conserved residue(s) required for the propagation of feature annotation.</text>
</comment>
<dbReference type="GO" id="GO:0016192">
    <property type="term" value="P:vesicle-mediated transport"/>
    <property type="evidence" value="ECO:0007669"/>
    <property type="project" value="InterPro"/>
</dbReference>
<dbReference type="PANTHER" id="PTHR12822:SF2">
    <property type="entry name" value="PROTEIN YIPF"/>
    <property type="match status" value="1"/>
</dbReference>
<evidence type="ECO:0000256" key="3">
    <source>
        <dbReference type="ARBA" id="ARBA00022692"/>
    </source>
</evidence>
<comment type="caution">
    <text evidence="8">The sequence shown here is derived from an EMBL/GenBank/DDBJ whole genome shotgun (WGS) entry which is preliminary data.</text>
</comment>
<comment type="subcellular location">
    <subcellularLocation>
        <location evidence="6">Golgi apparatus membrane</location>
        <topology evidence="6">Multi-pass membrane protein</topology>
    </subcellularLocation>
    <subcellularLocation>
        <location evidence="1">Membrane</location>
        <topology evidence="1">Multi-pass membrane protein</topology>
    </subcellularLocation>
</comment>
<keyword evidence="5 6" id="KW-0472">Membrane</keyword>
<feature type="domain" description="Yip1" evidence="7">
    <location>
        <begin position="90"/>
        <end position="266"/>
    </location>
</feature>
<dbReference type="InterPro" id="IPR039765">
    <property type="entry name" value="Yip5/YIPF1/YIPF2"/>
</dbReference>
<evidence type="ECO:0000256" key="6">
    <source>
        <dbReference type="RuleBase" id="RU361264"/>
    </source>
</evidence>
<dbReference type="AlphaFoldDB" id="A0A8K0NNK4"/>
<organism evidence="8 9">
    <name type="scientific">Filobasidium floriforme</name>
    <dbReference type="NCBI Taxonomy" id="5210"/>
    <lineage>
        <taxon>Eukaryota</taxon>
        <taxon>Fungi</taxon>
        <taxon>Dikarya</taxon>
        <taxon>Basidiomycota</taxon>
        <taxon>Agaricomycotina</taxon>
        <taxon>Tremellomycetes</taxon>
        <taxon>Filobasidiales</taxon>
        <taxon>Filobasidiaceae</taxon>
        <taxon>Filobasidium</taxon>
    </lineage>
</organism>
<evidence type="ECO:0000256" key="5">
    <source>
        <dbReference type="ARBA" id="ARBA00023136"/>
    </source>
</evidence>
<dbReference type="Pfam" id="PF04893">
    <property type="entry name" value="Yip1"/>
    <property type="match status" value="1"/>
</dbReference>
<sequence>MSRTQGYGVVDADDEFAGDLGGQAGSNQLEFQTFLNTNTGGNPTRIEDDRPGTSPQVPFSMFNLTYYQSYFDVDTKTVLQRCLSSFIPKESFVEDVCGSRVDLYGPFWILTTLILTIYLSTSLSTALSAGNTTSDTPTDKDLTLLTFITTLIYLYGLAFPAAFWGVVRYLALKTGGNEGGSEGAAGWSLPEAWAVWGYGMVVWVPISVLCVIPIPILRWILVGAAGLSSGYFLVRNVYPVLSSISDAKLPRTLIIVVIVVHAVVTLIMKYSVGGKKIGPDDPISDHVGEIIGGGDTGVGSGGDNEVVKRWFGL</sequence>
<name>A0A8K0NNK4_9TREE</name>
<evidence type="ECO:0000259" key="7">
    <source>
        <dbReference type="Pfam" id="PF04893"/>
    </source>
</evidence>
<keyword evidence="3 6" id="KW-0812">Transmembrane</keyword>